<keyword evidence="1" id="KW-0732">Signal</keyword>
<feature type="signal peptide" evidence="1">
    <location>
        <begin position="1"/>
        <end position="18"/>
    </location>
</feature>
<dbReference type="Proteomes" id="UP001362999">
    <property type="component" value="Unassembled WGS sequence"/>
</dbReference>
<proteinExistence type="predicted"/>
<comment type="caution">
    <text evidence="2">The sequence shown here is derived from an EMBL/GenBank/DDBJ whole genome shotgun (WGS) entry which is preliminary data.</text>
</comment>
<dbReference type="EMBL" id="JAWWNJ010000068">
    <property type="protein sequence ID" value="KAK7008247.1"/>
    <property type="molecule type" value="Genomic_DNA"/>
</dbReference>
<feature type="chain" id="PRO_5043519258" description="Secreted protein" evidence="1">
    <location>
        <begin position="19"/>
        <end position="83"/>
    </location>
</feature>
<evidence type="ECO:0000256" key="1">
    <source>
        <dbReference type="SAM" id="SignalP"/>
    </source>
</evidence>
<dbReference type="AlphaFoldDB" id="A0AAW0AG00"/>
<evidence type="ECO:0000313" key="2">
    <source>
        <dbReference type="EMBL" id="KAK7008247.1"/>
    </source>
</evidence>
<organism evidence="2 3">
    <name type="scientific">Favolaschia claudopus</name>
    <dbReference type="NCBI Taxonomy" id="2862362"/>
    <lineage>
        <taxon>Eukaryota</taxon>
        <taxon>Fungi</taxon>
        <taxon>Dikarya</taxon>
        <taxon>Basidiomycota</taxon>
        <taxon>Agaricomycotina</taxon>
        <taxon>Agaricomycetes</taxon>
        <taxon>Agaricomycetidae</taxon>
        <taxon>Agaricales</taxon>
        <taxon>Marasmiineae</taxon>
        <taxon>Mycenaceae</taxon>
        <taxon>Favolaschia</taxon>
    </lineage>
</organism>
<sequence>MLMPLLQVSLVYIWIAQSNLIDCYPCTWRFQTVAGGCAEVETDYWHVFLRPRTPYGTRRRHCHTMLLSIQYDTEQDENNFKRQ</sequence>
<feature type="non-terminal residue" evidence="2">
    <location>
        <position position="83"/>
    </location>
</feature>
<name>A0AAW0AG00_9AGAR</name>
<protein>
    <recommendedName>
        <fullName evidence="4">Secreted protein</fullName>
    </recommendedName>
</protein>
<gene>
    <name evidence="2" type="ORF">R3P38DRAFT_3024863</name>
</gene>
<evidence type="ECO:0000313" key="3">
    <source>
        <dbReference type="Proteomes" id="UP001362999"/>
    </source>
</evidence>
<accession>A0AAW0AG00</accession>
<keyword evidence="3" id="KW-1185">Reference proteome</keyword>
<evidence type="ECO:0008006" key="4">
    <source>
        <dbReference type="Google" id="ProtNLM"/>
    </source>
</evidence>
<reference evidence="2 3" key="1">
    <citation type="journal article" date="2024" name="J Genomics">
        <title>Draft genome sequencing and assembly of Favolaschia claudopus CIRM-BRFM 2984 isolated from oak limbs.</title>
        <authorList>
            <person name="Navarro D."/>
            <person name="Drula E."/>
            <person name="Chaduli D."/>
            <person name="Cazenave R."/>
            <person name="Ahrendt S."/>
            <person name="Wang J."/>
            <person name="Lipzen A."/>
            <person name="Daum C."/>
            <person name="Barry K."/>
            <person name="Grigoriev I.V."/>
            <person name="Favel A."/>
            <person name="Rosso M.N."/>
            <person name="Martin F."/>
        </authorList>
    </citation>
    <scope>NUCLEOTIDE SEQUENCE [LARGE SCALE GENOMIC DNA]</scope>
    <source>
        <strain evidence="2 3">CIRM-BRFM 2984</strain>
    </source>
</reference>